<dbReference type="Proteomes" id="UP000053558">
    <property type="component" value="Unassembled WGS sequence"/>
</dbReference>
<comment type="caution">
    <text evidence="2">The sequence shown here is derived from an EMBL/GenBank/DDBJ whole genome shotgun (WGS) entry which is preliminary data.</text>
</comment>
<dbReference type="RefSeq" id="XP_007766298.1">
    <property type="nucleotide sequence ID" value="XM_007768108.1"/>
</dbReference>
<evidence type="ECO:0000313" key="3">
    <source>
        <dbReference type="Proteomes" id="UP000053558"/>
    </source>
</evidence>
<organism evidence="2 3">
    <name type="scientific">Coniophora puteana (strain RWD-64-598)</name>
    <name type="common">Brown rot fungus</name>
    <dbReference type="NCBI Taxonomy" id="741705"/>
    <lineage>
        <taxon>Eukaryota</taxon>
        <taxon>Fungi</taxon>
        <taxon>Dikarya</taxon>
        <taxon>Basidiomycota</taxon>
        <taxon>Agaricomycotina</taxon>
        <taxon>Agaricomycetes</taxon>
        <taxon>Agaricomycetidae</taxon>
        <taxon>Boletales</taxon>
        <taxon>Coniophorineae</taxon>
        <taxon>Coniophoraceae</taxon>
        <taxon>Coniophora</taxon>
    </lineage>
</organism>
<evidence type="ECO:0000313" key="2">
    <source>
        <dbReference type="EMBL" id="EIW82996.1"/>
    </source>
</evidence>
<sequence length="466" mass="51196">MSDSPDGSDSVGDAGDDEQLTIRIPNPKMYMARQSGWKGRRGKPRWFYPYATIARGPMEESVNTPLCQLPPIAVYQGAIDCDRNLPVCNHCTEDDDPECNYTPKRRHKAPTDQAFIKDAAATMPNGANAASFLVSDLNTGEELLTSDVDGHSFYGQNVAGPSRGGEPLISAAHILEDPHPPKQRRSQRGDVDEAWYNAGSTSGRHSNVSFISHSFTSDHGSIVHKSLIKPWISPEFAPLPAPVLDCIAQVNSVEMPSRPAFEEGLRTFLVELPPELLETAVFAPDTYATLARFVTKGEDSTLSERLRVWIRIHRVQSGSAKSHLLLIPRDAFFHLDNEEMLREEYVARVDDSSSAKGKQSRAPANGHGTEYDLTDTVAFERIPVQSQIYDILVYSHRSHGSSPSMLFEARRIGVACITWPMAEIFIGLCPLCNLRNKSINSQNTKADSASAHAPIGESSHGDATLS</sequence>
<dbReference type="OMA" id="GKPRCDH"/>
<dbReference type="OrthoDB" id="39175at2759"/>
<feature type="region of interest" description="Disordered" evidence="1">
    <location>
        <begin position="1"/>
        <end position="20"/>
    </location>
</feature>
<feature type="region of interest" description="Disordered" evidence="1">
    <location>
        <begin position="444"/>
        <end position="466"/>
    </location>
</feature>
<accession>A0A5M3MV53</accession>
<proteinExistence type="predicted"/>
<gene>
    <name evidence="2" type="ORF">CONPUDRAFT_51660</name>
</gene>
<keyword evidence="3" id="KW-1185">Reference proteome</keyword>
<evidence type="ECO:0000256" key="1">
    <source>
        <dbReference type="SAM" id="MobiDB-lite"/>
    </source>
</evidence>
<name>A0A5M3MV53_CONPW</name>
<dbReference type="AlphaFoldDB" id="A0A5M3MV53"/>
<feature type="compositionally biased region" description="Low complexity" evidence="1">
    <location>
        <begin position="1"/>
        <end position="13"/>
    </location>
</feature>
<dbReference type="GeneID" id="19207469"/>
<dbReference type="EMBL" id="JH711576">
    <property type="protein sequence ID" value="EIW82996.1"/>
    <property type="molecule type" value="Genomic_DNA"/>
</dbReference>
<reference evidence="3" key="1">
    <citation type="journal article" date="2012" name="Science">
        <title>The Paleozoic origin of enzymatic lignin decomposition reconstructed from 31 fungal genomes.</title>
        <authorList>
            <person name="Floudas D."/>
            <person name="Binder M."/>
            <person name="Riley R."/>
            <person name="Barry K."/>
            <person name="Blanchette R.A."/>
            <person name="Henrissat B."/>
            <person name="Martinez A.T."/>
            <person name="Otillar R."/>
            <person name="Spatafora J.W."/>
            <person name="Yadav J.S."/>
            <person name="Aerts A."/>
            <person name="Benoit I."/>
            <person name="Boyd A."/>
            <person name="Carlson A."/>
            <person name="Copeland A."/>
            <person name="Coutinho P.M."/>
            <person name="de Vries R.P."/>
            <person name="Ferreira P."/>
            <person name="Findley K."/>
            <person name="Foster B."/>
            <person name="Gaskell J."/>
            <person name="Glotzer D."/>
            <person name="Gorecki P."/>
            <person name="Heitman J."/>
            <person name="Hesse C."/>
            <person name="Hori C."/>
            <person name="Igarashi K."/>
            <person name="Jurgens J.A."/>
            <person name="Kallen N."/>
            <person name="Kersten P."/>
            <person name="Kohler A."/>
            <person name="Kuees U."/>
            <person name="Kumar T.K.A."/>
            <person name="Kuo A."/>
            <person name="LaButti K."/>
            <person name="Larrondo L.F."/>
            <person name="Lindquist E."/>
            <person name="Ling A."/>
            <person name="Lombard V."/>
            <person name="Lucas S."/>
            <person name="Lundell T."/>
            <person name="Martin R."/>
            <person name="McLaughlin D.J."/>
            <person name="Morgenstern I."/>
            <person name="Morin E."/>
            <person name="Murat C."/>
            <person name="Nagy L.G."/>
            <person name="Nolan M."/>
            <person name="Ohm R.A."/>
            <person name="Patyshakuliyeva A."/>
            <person name="Rokas A."/>
            <person name="Ruiz-Duenas F.J."/>
            <person name="Sabat G."/>
            <person name="Salamov A."/>
            <person name="Samejima M."/>
            <person name="Schmutz J."/>
            <person name="Slot J.C."/>
            <person name="St John F."/>
            <person name="Stenlid J."/>
            <person name="Sun H."/>
            <person name="Sun S."/>
            <person name="Syed K."/>
            <person name="Tsang A."/>
            <person name="Wiebenga A."/>
            <person name="Young D."/>
            <person name="Pisabarro A."/>
            <person name="Eastwood D.C."/>
            <person name="Martin F."/>
            <person name="Cullen D."/>
            <person name="Grigoriev I.V."/>
            <person name="Hibbett D.S."/>
        </authorList>
    </citation>
    <scope>NUCLEOTIDE SEQUENCE [LARGE SCALE GENOMIC DNA]</scope>
    <source>
        <strain evidence="3">RWD-64-598 SS2</strain>
    </source>
</reference>
<dbReference type="KEGG" id="cput:CONPUDRAFT_51660"/>
<protein>
    <submittedName>
        <fullName evidence="2">Uncharacterized protein</fullName>
    </submittedName>
</protein>